<dbReference type="PANTHER" id="PTHR43827">
    <property type="entry name" value="2,5-DIKETO-D-GLUCONIC ACID REDUCTASE"/>
    <property type="match status" value="1"/>
</dbReference>
<gene>
    <name evidence="5" type="ORF">R9Z33_05165</name>
</gene>
<accession>A0ABZ0PMD7</accession>
<dbReference type="Proteomes" id="UP001305521">
    <property type="component" value="Chromosome"/>
</dbReference>
<name>A0ABZ0PMD7_9PROT</name>
<protein>
    <submittedName>
        <fullName evidence="5">Aldo/keto reductase</fullName>
    </submittedName>
</protein>
<keyword evidence="6" id="KW-1185">Reference proteome</keyword>
<evidence type="ECO:0000256" key="3">
    <source>
        <dbReference type="ARBA" id="ARBA00023002"/>
    </source>
</evidence>
<keyword evidence="3" id="KW-0560">Oxidoreductase</keyword>
<dbReference type="PIRSF" id="PIRSF000097">
    <property type="entry name" value="AKR"/>
    <property type="match status" value="1"/>
</dbReference>
<reference evidence="5 6" key="1">
    <citation type="submission" date="2023-11" db="EMBL/GenBank/DDBJ databases">
        <title>Arctic aerobic anoxygenic photoheterotroph Sediminicoccus rosea KRV36 adapts its photosynthesis to long days of polar summer.</title>
        <authorList>
            <person name="Tomasch J."/>
            <person name="Kopejtka K."/>
            <person name="Bily T."/>
            <person name="Gardiner A.T."/>
            <person name="Gardian Z."/>
            <person name="Shivaramu S."/>
            <person name="Koblizek M."/>
            <person name="Engelhardt F."/>
            <person name="Kaftan D."/>
        </authorList>
    </citation>
    <scope>NUCLEOTIDE SEQUENCE [LARGE SCALE GENOMIC DNA]</scope>
    <source>
        <strain evidence="5 6">R-30</strain>
    </source>
</reference>
<dbReference type="PROSITE" id="PS00798">
    <property type="entry name" value="ALDOKETO_REDUCTASE_1"/>
    <property type="match status" value="1"/>
</dbReference>
<dbReference type="InterPro" id="IPR018170">
    <property type="entry name" value="Aldo/ket_reductase_CS"/>
</dbReference>
<dbReference type="Pfam" id="PF00248">
    <property type="entry name" value="Aldo_ket_red"/>
    <property type="match status" value="1"/>
</dbReference>
<dbReference type="PANTHER" id="PTHR43827:SF3">
    <property type="entry name" value="NADP-DEPENDENT OXIDOREDUCTASE DOMAIN-CONTAINING PROTEIN"/>
    <property type="match status" value="1"/>
</dbReference>
<sequence>MSVPVLTTGKLAMPALGLGTWPLRGRDCEAAVESALGLGYRHIDTAEMYGNEEAVGAAIAASGIARGEIFLTTKIWYDKPDGASFRAAFAASLERLRQPHVDLLLVHWPSPALNLPSVLTALAHLHAEGLARAVGVSNFPGALLRQALALDIAPIACLQVEQHAMLGQQALLDITQPAGIVMTSYTPLGKGEVLEHPVLTGIAARHGATPAQVALAWLLSKKLVAAVPKAASAARQAENLAAAKLRLSEADLAAIAALPKNRRFVNPAFAPAWDSPDA</sequence>
<comment type="similarity">
    <text evidence="1">Belongs to the aldo/keto reductase family.</text>
</comment>
<dbReference type="SUPFAM" id="SSF51430">
    <property type="entry name" value="NAD(P)-linked oxidoreductase"/>
    <property type="match status" value="1"/>
</dbReference>
<dbReference type="InterPro" id="IPR020471">
    <property type="entry name" value="AKR"/>
</dbReference>
<evidence type="ECO:0000259" key="4">
    <source>
        <dbReference type="Pfam" id="PF00248"/>
    </source>
</evidence>
<dbReference type="RefSeq" id="WP_318650233.1">
    <property type="nucleotide sequence ID" value="NZ_CP137852.1"/>
</dbReference>
<dbReference type="InterPro" id="IPR036812">
    <property type="entry name" value="NAD(P)_OxRdtase_dom_sf"/>
</dbReference>
<evidence type="ECO:0000256" key="2">
    <source>
        <dbReference type="ARBA" id="ARBA00022857"/>
    </source>
</evidence>
<dbReference type="EMBL" id="CP137852">
    <property type="protein sequence ID" value="WPB86260.1"/>
    <property type="molecule type" value="Genomic_DNA"/>
</dbReference>
<feature type="domain" description="NADP-dependent oxidoreductase" evidence="4">
    <location>
        <begin position="16"/>
        <end position="258"/>
    </location>
</feature>
<evidence type="ECO:0000313" key="5">
    <source>
        <dbReference type="EMBL" id="WPB86260.1"/>
    </source>
</evidence>
<dbReference type="InterPro" id="IPR023210">
    <property type="entry name" value="NADP_OxRdtase_dom"/>
</dbReference>
<proteinExistence type="inferred from homology"/>
<dbReference type="PRINTS" id="PR00069">
    <property type="entry name" value="ALDKETRDTASE"/>
</dbReference>
<evidence type="ECO:0000313" key="6">
    <source>
        <dbReference type="Proteomes" id="UP001305521"/>
    </source>
</evidence>
<keyword evidence="2" id="KW-0521">NADP</keyword>
<dbReference type="PROSITE" id="PS00062">
    <property type="entry name" value="ALDOKETO_REDUCTASE_2"/>
    <property type="match status" value="1"/>
</dbReference>
<evidence type="ECO:0000256" key="1">
    <source>
        <dbReference type="ARBA" id="ARBA00007905"/>
    </source>
</evidence>
<dbReference type="Gene3D" id="3.20.20.100">
    <property type="entry name" value="NADP-dependent oxidoreductase domain"/>
    <property type="match status" value="1"/>
</dbReference>
<organism evidence="5 6">
    <name type="scientific">Sediminicoccus rosea</name>
    <dbReference type="NCBI Taxonomy" id="1225128"/>
    <lineage>
        <taxon>Bacteria</taxon>
        <taxon>Pseudomonadati</taxon>
        <taxon>Pseudomonadota</taxon>
        <taxon>Alphaproteobacteria</taxon>
        <taxon>Acetobacterales</taxon>
        <taxon>Roseomonadaceae</taxon>
        <taxon>Sediminicoccus</taxon>
    </lineage>
</organism>